<reference evidence="3 4" key="1">
    <citation type="submission" date="2019-05" db="EMBL/GenBank/DDBJ databases">
        <title>Emergence of the Ug99 lineage of the wheat stem rust pathogen through somatic hybridization.</title>
        <authorList>
            <person name="Li F."/>
            <person name="Upadhyaya N.M."/>
            <person name="Sperschneider J."/>
            <person name="Matny O."/>
            <person name="Nguyen-Phuc H."/>
            <person name="Mago R."/>
            <person name="Raley C."/>
            <person name="Miller M.E."/>
            <person name="Silverstein K.A.T."/>
            <person name="Henningsen E."/>
            <person name="Hirsch C.D."/>
            <person name="Visser B."/>
            <person name="Pretorius Z.A."/>
            <person name="Steffenson B.J."/>
            <person name="Schwessinger B."/>
            <person name="Dodds P.N."/>
            <person name="Figueroa M."/>
        </authorList>
    </citation>
    <scope>NUCLEOTIDE SEQUENCE [LARGE SCALE GENOMIC DNA]</scope>
    <source>
        <strain evidence="3 4">Ug99</strain>
    </source>
</reference>
<sequence length="175" mass="19786">MPVALPNLASLILLYELQPDLGIYSKPPMTWAGQGQNKSRRYSLTNHLLHQQLGTTNNNNTDTNNINPSHHHLTTSHHPPSNLSLNQPAHQITTNSRKTTPHSRLLNKQQQKIITNQQITTKPSPEELLDHSPAKLIPLTLLLFASQLISIVTTFYAIPFLLETRRVTNTNWRNS</sequence>
<feature type="transmembrane region" description="Helical" evidence="2">
    <location>
        <begin position="141"/>
        <end position="162"/>
    </location>
</feature>
<dbReference type="EMBL" id="VDEP01000002">
    <property type="protein sequence ID" value="KAA1138576.1"/>
    <property type="molecule type" value="Genomic_DNA"/>
</dbReference>
<feature type="region of interest" description="Disordered" evidence="1">
    <location>
        <begin position="53"/>
        <end position="87"/>
    </location>
</feature>
<evidence type="ECO:0000313" key="3">
    <source>
        <dbReference type="EMBL" id="KAA1138576.1"/>
    </source>
</evidence>
<keyword evidence="2" id="KW-0472">Membrane</keyword>
<name>A0A5B0SK63_PUCGR</name>
<proteinExistence type="predicted"/>
<gene>
    <name evidence="3" type="ORF">PGTUg99_029828</name>
</gene>
<feature type="compositionally biased region" description="Low complexity" evidence="1">
    <location>
        <begin position="55"/>
        <end position="68"/>
    </location>
</feature>
<organism evidence="3 4">
    <name type="scientific">Puccinia graminis f. sp. tritici</name>
    <dbReference type="NCBI Taxonomy" id="56615"/>
    <lineage>
        <taxon>Eukaryota</taxon>
        <taxon>Fungi</taxon>
        <taxon>Dikarya</taxon>
        <taxon>Basidiomycota</taxon>
        <taxon>Pucciniomycotina</taxon>
        <taxon>Pucciniomycetes</taxon>
        <taxon>Pucciniales</taxon>
        <taxon>Pucciniaceae</taxon>
        <taxon>Puccinia</taxon>
    </lineage>
</organism>
<evidence type="ECO:0000256" key="2">
    <source>
        <dbReference type="SAM" id="Phobius"/>
    </source>
</evidence>
<evidence type="ECO:0000313" key="4">
    <source>
        <dbReference type="Proteomes" id="UP000325313"/>
    </source>
</evidence>
<comment type="caution">
    <text evidence="3">The sequence shown here is derived from an EMBL/GenBank/DDBJ whole genome shotgun (WGS) entry which is preliminary data.</text>
</comment>
<dbReference type="Proteomes" id="UP000325313">
    <property type="component" value="Unassembled WGS sequence"/>
</dbReference>
<dbReference type="AlphaFoldDB" id="A0A5B0SK63"/>
<keyword evidence="2" id="KW-1133">Transmembrane helix</keyword>
<evidence type="ECO:0000256" key="1">
    <source>
        <dbReference type="SAM" id="MobiDB-lite"/>
    </source>
</evidence>
<protein>
    <submittedName>
        <fullName evidence="3">Uncharacterized protein</fullName>
    </submittedName>
</protein>
<keyword evidence="2" id="KW-0812">Transmembrane</keyword>
<accession>A0A5B0SK63</accession>